<comment type="subcellular location">
    <subcellularLocation>
        <location evidence="1">Secreted</location>
    </subcellularLocation>
</comment>
<keyword evidence="3" id="KW-0964">Secreted</keyword>
<keyword evidence="8" id="KW-0624">Polysaccharide degradation</keyword>
<evidence type="ECO:0000256" key="10">
    <source>
        <dbReference type="SAM" id="SignalP"/>
    </source>
</evidence>
<dbReference type="GO" id="GO:0030600">
    <property type="term" value="F:feruloyl esterase activity"/>
    <property type="evidence" value="ECO:0007669"/>
    <property type="project" value="UniProtKB-EC"/>
</dbReference>
<protein>
    <recommendedName>
        <fullName evidence="2">feruloyl esterase</fullName>
        <ecNumber evidence="2">3.1.1.73</ecNumber>
    </recommendedName>
</protein>
<dbReference type="InterPro" id="IPR029058">
    <property type="entry name" value="AB_hydrolase_fold"/>
</dbReference>
<dbReference type="SUPFAM" id="SSF53474">
    <property type="entry name" value="alpha/beta-Hydrolases"/>
    <property type="match status" value="1"/>
</dbReference>
<name>A0AA39L3Q6_SARSR</name>
<dbReference type="Proteomes" id="UP001175261">
    <property type="component" value="Unassembled WGS sequence"/>
</dbReference>
<dbReference type="AlphaFoldDB" id="A0AA39L3Q6"/>
<organism evidence="11 12">
    <name type="scientific">Sarocladium strictum</name>
    <name type="common">Black bundle disease fungus</name>
    <name type="synonym">Acremonium strictum</name>
    <dbReference type="NCBI Taxonomy" id="5046"/>
    <lineage>
        <taxon>Eukaryota</taxon>
        <taxon>Fungi</taxon>
        <taxon>Dikarya</taxon>
        <taxon>Ascomycota</taxon>
        <taxon>Pezizomycotina</taxon>
        <taxon>Sordariomycetes</taxon>
        <taxon>Hypocreomycetidae</taxon>
        <taxon>Hypocreales</taxon>
        <taxon>Sarocladiaceae</taxon>
        <taxon>Sarocladium</taxon>
    </lineage>
</organism>
<evidence type="ECO:0000256" key="7">
    <source>
        <dbReference type="ARBA" id="ARBA00023277"/>
    </source>
</evidence>
<keyword evidence="7" id="KW-0119">Carbohydrate metabolism</keyword>
<dbReference type="EMBL" id="JAPDFR010000009">
    <property type="protein sequence ID" value="KAK0382865.1"/>
    <property type="molecule type" value="Genomic_DNA"/>
</dbReference>
<evidence type="ECO:0000256" key="6">
    <source>
        <dbReference type="ARBA" id="ARBA00022801"/>
    </source>
</evidence>
<evidence type="ECO:0000256" key="5">
    <source>
        <dbReference type="ARBA" id="ARBA00022729"/>
    </source>
</evidence>
<dbReference type="PANTHER" id="PTHR38050:SF2">
    <property type="entry name" value="FERULOYL ESTERASE C-RELATED"/>
    <property type="match status" value="1"/>
</dbReference>
<dbReference type="Gene3D" id="3.40.50.1820">
    <property type="entry name" value="alpha/beta hydrolase"/>
    <property type="match status" value="1"/>
</dbReference>
<evidence type="ECO:0000256" key="9">
    <source>
        <dbReference type="ARBA" id="ARBA00034075"/>
    </source>
</evidence>
<proteinExistence type="predicted"/>
<keyword evidence="12" id="KW-1185">Reference proteome</keyword>
<evidence type="ECO:0000313" key="11">
    <source>
        <dbReference type="EMBL" id="KAK0382865.1"/>
    </source>
</evidence>
<dbReference type="GO" id="GO:0045493">
    <property type="term" value="P:xylan catabolic process"/>
    <property type="evidence" value="ECO:0007669"/>
    <property type="project" value="UniProtKB-KW"/>
</dbReference>
<evidence type="ECO:0000256" key="2">
    <source>
        <dbReference type="ARBA" id="ARBA00013091"/>
    </source>
</evidence>
<keyword evidence="5 10" id="KW-0732">Signal</keyword>
<sequence>MRLALFVASLYGSNALAAYTGDTSGCGRSHASNTTQAWSLTSRGSNRTYYVHVPEDYSATKQYPTIVGFHGRSGSGLFFEADTGLSQAQFTGETIMVYPDGVDKTWAGASYSAVSVEEDLQFVWELLAQVRRDYCVDSARISATGHSNGGGLVNLIACNATVGAEFAAFAAVSGAFYEDQEESLCEPARRLTPMLEIHGGKDDVISYNGGKGHGGEIPSIPDWLERWAKRDDCVQKESVEIFDGQVEHLTWQCRGKSGALQHYKVKNGGKYFSQHSWATADPSPSQRSYADPPVPINASTIVPQFLQEYERPPAK</sequence>
<feature type="chain" id="PRO_5041392630" description="feruloyl esterase" evidence="10">
    <location>
        <begin position="18"/>
        <end position="315"/>
    </location>
</feature>
<dbReference type="EC" id="3.1.1.73" evidence="2"/>
<reference evidence="11" key="1">
    <citation type="submission" date="2022-10" db="EMBL/GenBank/DDBJ databases">
        <title>Determination and structural analysis of whole genome sequence of Sarocladium strictum F4-1.</title>
        <authorList>
            <person name="Hu L."/>
            <person name="Jiang Y."/>
        </authorList>
    </citation>
    <scope>NUCLEOTIDE SEQUENCE</scope>
    <source>
        <strain evidence="11">F4-1</strain>
    </source>
</reference>
<evidence type="ECO:0000256" key="1">
    <source>
        <dbReference type="ARBA" id="ARBA00004613"/>
    </source>
</evidence>
<evidence type="ECO:0000256" key="3">
    <source>
        <dbReference type="ARBA" id="ARBA00022525"/>
    </source>
</evidence>
<gene>
    <name evidence="11" type="ORF">NLU13_8781</name>
</gene>
<feature type="signal peptide" evidence="10">
    <location>
        <begin position="1"/>
        <end position="17"/>
    </location>
</feature>
<keyword evidence="6" id="KW-0378">Hydrolase</keyword>
<dbReference type="InterPro" id="IPR043595">
    <property type="entry name" value="FaeB/C/D"/>
</dbReference>
<dbReference type="GO" id="GO:0005576">
    <property type="term" value="C:extracellular region"/>
    <property type="evidence" value="ECO:0007669"/>
    <property type="project" value="UniProtKB-SubCell"/>
</dbReference>
<evidence type="ECO:0000256" key="4">
    <source>
        <dbReference type="ARBA" id="ARBA00022651"/>
    </source>
</evidence>
<comment type="caution">
    <text evidence="11">The sequence shown here is derived from an EMBL/GenBank/DDBJ whole genome shotgun (WGS) entry which is preliminary data.</text>
</comment>
<accession>A0AA39L3Q6</accession>
<keyword evidence="4" id="KW-0858">Xylan degradation</keyword>
<comment type="catalytic activity">
    <reaction evidence="9">
        <text>feruloyl-polysaccharide + H2O = ferulate + polysaccharide.</text>
        <dbReference type="EC" id="3.1.1.73"/>
    </reaction>
</comment>
<evidence type="ECO:0000313" key="12">
    <source>
        <dbReference type="Proteomes" id="UP001175261"/>
    </source>
</evidence>
<evidence type="ECO:0000256" key="8">
    <source>
        <dbReference type="ARBA" id="ARBA00023326"/>
    </source>
</evidence>
<dbReference type="PANTHER" id="PTHR38050">
    <property type="match status" value="1"/>
</dbReference>